<evidence type="ECO:0000256" key="2">
    <source>
        <dbReference type="ARBA" id="ARBA00022598"/>
    </source>
</evidence>
<dbReference type="EC" id="6.5.1.2" evidence="1"/>
<comment type="catalytic activity">
    <reaction evidence="5">
        <text>NAD(+) + (deoxyribonucleotide)n-3'-hydroxyl + 5'-phospho-(deoxyribonucleotide)m = (deoxyribonucleotide)n+m + AMP + beta-nicotinamide D-nucleotide.</text>
        <dbReference type="EC" id="6.5.1.2"/>
    </reaction>
</comment>
<evidence type="ECO:0000256" key="1">
    <source>
        <dbReference type="ARBA" id="ARBA00012722"/>
    </source>
</evidence>
<keyword evidence="3" id="KW-0235">DNA replication</keyword>
<dbReference type="InterPro" id="IPR013839">
    <property type="entry name" value="DNAligase_adenylation"/>
</dbReference>
<dbReference type="Gene3D" id="3.30.470.30">
    <property type="entry name" value="DNA ligase/mRNA capping enzyme"/>
    <property type="match status" value="1"/>
</dbReference>
<dbReference type="SMART" id="SM00532">
    <property type="entry name" value="LIGANc"/>
    <property type="match status" value="1"/>
</dbReference>
<dbReference type="GO" id="GO:0003911">
    <property type="term" value="F:DNA ligase (NAD+) activity"/>
    <property type="evidence" value="ECO:0007669"/>
    <property type="project" value="UniProtKB-EC"/>
</dbReference>
<dbReference type="Pfam" id="PF01653">
    <property type="entry name" value="DNA_ligase_aden"/>
    <property type="match status" value="1"/>
</dbReference>
<dbReference type="OrthoDB" id="3938at10239"/>
<dbReference type="InterPro" id="IPR004150">
    <property type="entry name" value="NAD_DNA_ligase_OB"/>
</dbReference>
<feature type="domain" description="NAD-dependent DNA ligase N-terminal" evidence="6">
    <location>
        <begin position="3"/>
        <end position="326"/>
    </location>
</feature>
<dbReference type="InterPro" id="IPR013840">
    <property type="entry name" value="DNAligase_N"/>
</dbReference>
<dbReference type="GeneID" id="13826813"/>
<gene>
    <name evidence="7" type="ORF">My1_111</name>
</gene>
<dbReference type="SUPFAM" id="SSF56091">
    <property type="entry name" value="DNA ligase/mRNA capping enzyme, catalytic domain"/>
    <property type="match status" value="1"/>
</dbReference>
<dbReference type="GO" id="GO:0006260">
    <property type="term" value="P:DNA replication"/>
    <property type="evidence" value="ECO:0007669"/>
    <property type="project" value="UniProtKB-KW"/>
</dbReference>
<keyword evidence="4" id="KW-0520">NAD</keyword>
<dbReference type="Proteomes" id="UP000006280">
    <property type="component" value="Segment"/>
</dbReference>
<dbReference type="RefSeq" id="YP_006906363.1">
    <property type="nucleotide sequence ID" value="NC_018837.1"/>
</dbReference>
<organism evidence="7 8">
    <name type="scientific">Pectobacterium phage My1</name>
    <dbReference type="NCBI Taxonomy" id="1204539"/>
    <lineage>
        <taxon>Viruses</taxon>
        <taxon>Duplodnaviria</taxon>
        <taxon>Heunggongvirae</taxon>
        <taxon>Uroviricota</taxon>
        <taxon>Caudoviricetes</taxon>
        <taxon>Demerecviridae</taxon>
        <taxon>Mccorquodalevirinae</taxon>
        <taxon>Myunavirus</taxon>
        <taxon>Myunavirus My1</taxon>
    </lineage>
</organism>
<evidence type="ECO:0000256" key="5">
    <source>
        <dbReference type="ARBA" id="ARBA00034005"/>
    </source>
</evidence>
<evidence type="ECO:0000313" key="8">
    <source>
        <dbReference type="Proteomes" id="UP000006280"/>
    </source>
</evidence>
<sequence length="326" mass="36495">MKQVIKDFILQCQEAYYEGKPIISNEEYDALVLRNPQEEEGIGVEGDQPHLYRMYSLQKVYPNRGDSTDILEGNMLIETPKIDGCAISLLYIKGKLVQALTRGNGTKGKDVTLNARQLNIPRTISRLQPTQITGEVVVTKEVENMRNYASGAMGLKDYDAFLGKIMEGGLVFVAYGVQESTSYVGITDSYRWDLRLLVEEGFLTVGDIDLHFNWYPTDGTVVRVDYNEDFFNLGWTNKFPRAAFAIKEDEEGVETILRRVEWATGASGKVTPVGHFDPIVIDDATISKATLNNVGYINMLDLEIGCKISVIRAGGIIPKVIERVYD</sequence>
<reference evidence="7 8" key="1">
    <citation type="journal article" date="2012" name="J. Virol.">
        <title>Complete Genome Sequence of Pectobacterium carotovorum subsp. carotovorum Bacteriophage My1.</title>
        <authorList>
            <person name="Lee D.H."/>
            <person name="Lee J.H."/>
            <person name="Shin H."/>
            <person name="Ji S."/>
            <person name="Roh E."/>
            <person name="Jung K."/>
            <person name="Ryu S."/>
            <person name="Choi J."/>
            <person name="Heu S."/>
        </authorList>
    </citation>
    <scope>NUCLEOTIDE SEQUENCE [LARGE SCALE GENOMIC DNA]</scope>
</reference>
<dbReference type="GO" id="GO:0006281">
    <property type="term" value="P:DNA repair"/>
    <property type="evidence" value="ECO:0007669"/>
    <property type="project" value="InterPro"/>
</dbReference>
<dbReference type="Gene3D" id="2.40.50.140">
    <property type="entry name" value="Nucleic acid-binding proteins"/>
    <property type="match status" value="1"/>
</dbReference>
<evidence type="ECO:0000313" key="7">
    <source>
        <dbReference type="EMBL" id="AFQ22270.1"/>
    </source>
</evidence>
<evidence type="ECO:0000256" key="4">
    <source>
        <dbReference type="ARBA" id="ARBA00023027"/>
    </source>
</evidence>
<keyword evidence="2 7" id="KW-0436">Ligase</keyword>
<dbReference type="KEGG" id="vg:13826813"/>
<name>J9QGR9_9CAUD</name>
<evidence type="ECO:0000259" key="6">
    <source>
        <dbReference type="SMART" id="SM00532"/>
    </source>
</evidence>
<dbReference type="EMBL" id="JX195166">
    <property type="protein sequence ID" value="AFQ22270.1"/>
    <property type="molecule type" value="Genomic_DNA"/>
</dbReference>
<evidence type="ECO:0000256" key="3">
    <source>
        <dbReference type="ARBA" id="ARBA00022705"/>
    </source>
</evidence>
<keyword evidence="8" id="KW-1185">Reference proteome</keyword>
<dbReference type="InterPro" id="IPR012340">
    <property type="entry name" value="NA-bd_OB-fold"/>
</dbReference>
<dbReference type="Pfam" id="PF03120">
    <property type="entry name" value="OB_DNA_ligase"/>
    <property type="match status" value="1"/>
</dbReference>
<accession>J9QGR9</accession>
<dbReference type="SUPFAM" id="SSF50249">
    <property type="entry name" value="Nucleic acid-binding proteins"/>
    <property type="match status" value="1"/>
</dbReference>
<protein>
    <recommendedName>
        <fullName evidence="1">DNA ligase (NAD(+))</fullName>
        <ecNumber evidence="1">6.5.1.2</ecNumber>
    </recommendedName>
</protein>
<proteinExistence type="predicted"/>